<dbReference type="InterPro" id="IPR024368">
    <property type="entry name" value="Ecl1/2/3"/>
</dbReference>
<feature type="region of interest" description="Disordered" evidence="1">
    <location>
        <begin position="72"/>
        <end position="104"/>
    </location>
</feature>
<organism evidence="2">
    <name type="scientific">Rhizopus microsporus var. microsporus</name>
    <dbReference type="NCBI Taxonomy" id="86635"/>
    <lineage>
        <taxon>Eukaryota</taxon>
        <taxon>Fungi</taxon>
        <taxon>Fungi incertae sedis</taxon>
        <taxon>Mucoromycota</taxon>
        <taxon>Mucoromycotina</taxon>
        <taxon>Mucoromycetes</taxon>
        <taxon>Mucorales</taxon>
        <taxon>Mucorineae</taxon>
        <taxon>Rhizopodaceae</taxon>
        <taxon>Rhizopus</taxon>
    </lineage>
</organism>
<sequence length="104" mass="11884">MDLSWCIICDRHCVDNSLYCSESCRFQDIASNYKNKPSNDLFNTSNTSLVTPPASPELTPFLYSIHDHRRRSTTNGSFNQQHQHFPYKFTPGSPSESSLYADDT</sequence>
<reference evidence="2" key="1">
    <citation type="journal article" date="2016" name="Proc. Natl. Acad. Sci. U.S.A.">
        <title>Lipid metabolic changes in an early divergent fungus govern the establishment of a mutualistic symbiosis with endobacteria.</title>
        <authorList>
            <person name="Lastovetsky O.A."/>
            <person name="Gaspar M.L."/>
            <person name="Mondo S.J."/>
            <person name="LaButti K.M."/>
            <person name="Sandor L."/>
            <person name="Grigoriev I.V."/>
            <person name="Henry S.A."/>
            <person name="Pawlowska T.E."/>
        </authorList>
    </citation>
    <scope>NUCLEOTIDE SEQUENCE [LARGE SCALE GENOMIC DNA]</scope>
    <source>
        <strain evidence="2">ATCC 52814</strain>
    </source>
</reference>
<dbReference type="EMBL" id="KV921853">
    <property type="protein sequence ID" value="ORE11988.1"/>
    <property type="molecule type" value="Genomic_DNA"/>
</dbReference>
<dbReference type="Proteomes" id="UP000242414">
    <property type="component" value="Unassembled WGS sequence"/>
</dbReference>
<accession>A0A1X0RJB2</accession>
<proteinExistence type="predicted"/>
<dbReference type="Pfam" id="PF12855">
    <property type="entry name" value="Ecl1"/>
    <property type="match status" value="1"/>
</dbReference>
<dbReference type="VEuPathDB" id="FungiDB:BCV72DRAFT_234"/>
<gene>
    <name evidence="2" type="ORF">BCV72DRAFT_234</name>
</gene>
<name>A0A1X0RJB2_RHIZD</name>
<evidence type="ECO:0000313" key="2">
    <source>
        <dbReference type="EMBL" id="ORE11988.1"/>
    </source>
</evidence>
<protein>
    <submittedName>
        <fullName evidence="2">Uncharacterized protein</fullName>
    </submittedName>
</protein>
<evidence type="ECO:0000256" key="1">
    <source>
        <dbReference type="SAM" id="MobiDB-lite"/>
    </source>
</evidence>
<feature type="compositionally biased region" description="Polar residues" evidence="1">
    <location>
        <begin position="73"/>
        <end position="83"/>
    </location>
</feature>
<dbReference type="OrthoDB" id="2563506at2759"/>
<dbReference type="AlphaFoldDB" id="A0A1X0RJB2"/>